<sequence length="193" mass="22662">MHCMEFQCHHVALLRPSECLMAAHPIHDVAQGGASLWTVPPMPYATWCREGGRCSWCEARWRSFRRNWTGSDPMPLREPTPCWWARGLQERLRVNVLLAHEPGHRARCGECGSVMRWLRRVPTAQGHSISTHIPNPLCRQPRRPWRQTPGDLRSTCRRTPRRQRQPWPPWLRRATGTRYWDRAPCWREGCSCL</sequence>
<reference evidence="2 3" key="1">
    <citation type="journal article" date="2014" name="BMC Genomics">
        <title>Oil accumulation mechanisms of the oleaginous microalga Chlorella protothecoides revealed through its genome, transcriptomes, and proteomes.</title>
        <authorList>
            <person name="Gao C."/>
            <person name="Wang Y."/>
            <person name="Shen Y."/>
            <person name="Yan D."/>
            <person name="He X."/>
            <person name="Dai J."/>
            <person name="Wu Q."/>
        </authorList>
    </citation>
    <scope>NUCLEOTIDE SEQUENCE [LARGE SCALE GENOMIC DNA]</scope>
    <source>
        <strain evidence="2 3">0710</strain>
    </source>
</reference>
<keyword evidence="3" id="KW-1185">Reference proteome</keyword>
<dbReference type="KEGG" id="apro:F751_6992"/>
<protein>
    <submittedName>
        <fullName evidence="2">Uncharacterized protein</fullName>
    </submittedName>
</protein>
<dbReference type="GeneID" id="23618383"/>
<accession>A0A087SR71</accession>
<evidence type="ECO:0000256" key="1">
    <source>
        <dbReference type="SAM" id="MobiDB-lite"/>
    </source>
</evidence>
<dbReference type="AlphaFoldDB" id="A0A087SR71"/>
<evidence type="ECO:0000313" key="3">
    <source>
        <dbReference type="Proteomes" id="UP000028924"/>
    </source>
</evidence>
<gene>
    <name evidence="2" type="ORF">F751_6992</name>
</gene>
<feature type="region of interest" description="Disordered" evidence="1">
    <location>
        <begin position="146"/>
        <end position="168"/>
    </location>
</feature>
<proteinExistence type="predicted"/>
<dbReference type="RefSeq" id="XP_011401238.1">
    <property type="nucleotide sequence ID" value="XM_011402936.1"/>
</dbReference>
<organism evidence="2 3">
    <name type="scientific">Auxenochlorella protothecoides</name>
    <name type="common">Green microalga</name>
    <name type="synonym">Chlorella protothecoides</name>
    <dbReference type="NCBI Taxonomy" id="3075"/>
    <lineage>
        <taxon>Eukaryota</taxon>
        <taxon>Viridiplantae</taxon>
        <taxon>Chlorophyta</taxon>
        <taxon>core chlorophytes</taxon>
        <taxon>Trebouxiophyceae</taxon>
        <taxon>Chlorellales</taxon>
        <taxon>Chlorellaceae</taxon>
        <taxon>Auxenochlorella</taxon>
    </lineage>
</organism>
<evidence type="ECO:0000313" key="2">
    <source>
        <dbReference type="EMBL" id="KFM28225.1"/>
    </source>
</evidence>
<dbReference type="EMBL" id="KL662165">
    <property type="protein sequence ID" value="KFM28225.1"/>
    <property type="molecule type" value="Genomic_DNA"/>
</dbReference>
<name>A0A087SR71_AUXPR</name>
<feature type="compositionally biased region" description="Basic residues" evidence="1">
    <location>
        <begin position="155"/>
        <end position="164"/>
    </location>
</feature>
<dbReference type="Proteomes" id="UP000028924">
    <property type="component" value="Unassembled WGS sequence"/>
</dbReference>